<dbReference type="PANTHER" id="PTHR38048:SF2">
    <property type="entry name" value="HEMERYTHRIN-LIKE DOMAIN-CONTAINING PROTEIN"/>
    <property type="match status" value="1"/>
</dbReference>
<reference evidence="2" key="1">
    <citation type="submission" date="2020-11" db="EMBL/GenBank/DDBJ databases">
        <authorList>
            <consortium name="DOE Joint Genome Institute"/>
            <person name="Ahrendt S."/>
            <person name="Riley R."/>
            <person name="Andreopoulos W."/>
            <person name="Labutti K."/>
            <person name="Pangilinan J."/>
            <person name="Ruiz-Duenas F.J."/>
            <person name="Barrasa J.M."/>
            <person name="Sanchez-Garcia M."/>
            <person name="Camarero S."/>
            <person name="Miyauchi S."/>
            <person name="Serrano A."/>
            <person name="Linde D."/>
            <person name="Babiker R."/>
            <person name="Drula E."/>
            <person name="Ayuso-Fernandez I."/>
            <person name="Pacheco R."/>
            <person name="Padilla G."/>
            <person name="Ferreira P."/>
            <person name="Barriuso J."/>
            <person name="Kellner H."/>
            <person name="Castanera R."/>
            <person name="Alfaro M."/>
            <person name="Ramirez L."/>
            <person name="Pisabarro A.G."/>
            <person name="Kuo A."/>
            <person name="Tritt A."/>
            <person name="Lipzen A."/>
            <person name="He G."/>
            <person name="Yan M."/>
            <person name="Ng V."/>
            <person name="Cullen D."/>
            <person name="Martin F."/>
            <person name="Rosso M.-N."/>
            <person name="Henrissat B."/>
            <person name="Hibbett D."/>
            <person name="Martinez A.T."/>
            <person name="Grigoriev I.V."/>
        </authorList>
    </citation>
    <scope>NUCLEOTIDE SEQUENCE</scope>
    <source>
        <strain evidence="2">CBS 506.95</strain>
    </source>
</reference>
<dbReference type="AlphaFoldDB" id="A0A9P6EKK4"/>
<evidence type="ECO:0000259" key="1">
    <source>
        <dbReference type="Pfam" id="PF01814"/>
    </source>
</evidence>
<dbReference type="Pfam" id="PF01814">
    <property type="entry name" value="Hemerythrin"/>
    <property type="match status" value="1"/>
</dbReference>
<dbReference type="InterPro" id="IPR012312">
    <property type="entry name" value="Hemerythrin-like"/>
</dbReference>
<proteinExistence type="predicted"/>
<dbReference type="Proteomes" id="UP000807306">
    <property type="component" value="Unassembled WGS sequence"/>
</dbReference>
<evidence type="ECO:0000313" key="3">
    <source>
        <dbReference type="Proteomes" id="UP000807306"/>
    </source>
</evidence>
<feature type="domain" description="Hemerythrin-like" evidence="1">
    <location>
        <begin position="41"/>
        <end position="158"/>
    </location>
</feature>
<dbReference type="CDD" id="cd12108">
    <property type="entry name" value="Hr-like"/>
    <property type="match status" value="1"/>
</dbReference>
<dbReference type="Gene3D" id="1.20.120.520">
    <property type="entry name" value="nmb1532 protein domain like"/>
    <property type="match status" value="1"/>
</dbReference>
<name>A0A9P6EKK4_9AGAR</name>
<gene>
    <name evidence="2" type="ORF">CPB83DRAFT_763080</name>
</gene>
<dbReference type="EMBL" id="MU157839">
    <property type="protein sequence ID" value="KAF9530560.1"/>
    <property type="molecule type" value="Genomic_DNA"/>
</dbReference>
<protein>
    <recommendedName>
        <fullName evidence="1">Hemerythrin-like domain-containing protein</fullName>
    </recommendedName>
</protein>
<dbReference type="OrthoDB" id="58416at2759"/>
<sequence length="244" mass="28415">MASTANDKIRFPLIEIADSAKAYNFSTDIPESAHVDMSLIHNVFIRGLNSIYYYAPRIKQGDEVSFAGYALVFTESLHLHHHGEEEILFPFLQEKNDMKHNIEQHDTFKKPLETFGAYMQEVFEGKAEYSGDKVRQQIEAFGDILVEHLHDEISTISPERMAAYDKDGISKLAEKQVEHIRTFPLFRAHPFVMTHHDTKGFPAWPPIPPPVKWLTVNVIWWRHKSYWKFSPFTRYGESQEYTDV</sequence>
<keyword evidence="3" id="KW-1185">Reference proteome</keyword>
<dbReference type="InterPro" id="IPR053206">
    <property type="entry name" value="Dimeric_xanthone_biosynth"/>
</dbReference>
<evidence type="ECO:0000313" key="2">
    <source>
        <dbReference type="EMBL" id="KAF9530560.1"/>
    </source>
</evidence>
<accession>A0A9P6EKK4</accession>
<comment type="caution">
    <text evidence="2">The sequence shown here is derived from an EMBL/GenBank/DDBJ whole genome shotgun (WGS) entry which is preliminary data.</text>
</comment>
<dbReference type="PANTHER" id="PTHR38048">
    <property type="entry name" value="EXPRESSED PROTEIN"/>
    <property type="match status" value="1"/>
</dbReference>
<organism evidence="2 3">
    <name type="scientific">Crepidotus variabilis</name>
    <dbReference type="NCBI Taxonomy" id="179855"/>
    <lineage>
        <taxon>Eukaryota</taxon>
        <taxon>Fungi</taxon>
        <taxon>Dikarya</taxon>
        <taxon>Basidiomycota</taxon>
        <taxon>Agaricomycotina</taxon>
        <taxon>Agaricomycetes</taxon>
        <taxon>Agaricomycetidae</taxon>
        <taxon>Agaricales</taxon>
        <taxon>Agaricineae</taxon>
        <taxon>Crepidotaceae</taxon>
        <taxon>Crepidotus</taxon>
    </lineage>
</organism>